<organism evidence="2 3">
    <name type="scientific">Skermania pinensis</name>
    <dbReference type="NCBI Taxonomy" id="39122"/>
    <lineage>
        <taxon>Bacteria</taxon>
        <taxon>Bacillati</taxon>
        <taxon>Actinomycetota</taxon>
        <taxon>Actinomycetes</taxon>
        <taxon>Mycobacteriales</taxon>
        <taxon>Gordoniaceae</taxon>
        <taxon>Skermania</taxon>
    </lineage>
</organism>
<accession>A0ABX8S8F2</accession>
<dbReference type="Proteomes" id="UP000887023">
    <property type="component" value="Chromosome"/>
</dbReference>
<evidence type="ECO:0000256" key="1">
    <source>
        <dbReference type="SAM" id="Phobius"/>
    </source>
</evidence>
<evidence type="ECO:0000313" key="3">
    <source>
        <dbReference type="Proteomes" id="UP000887023"/>
    </source>
</evidence>
<keyword evidence="1" id="KW-0812">Transmembrane</keyword>
<reference evidence="2" key="1">
    <citation type="submission" date="2021-07" db="EMBL/GenBank/DDBJ databases">
        <title>Candidatus Kaistella beijingensis sp. nov. isolated from a municipal wastewater treatment plant is involved in sludge foaming.</title>
        <authorList>
            <person name="Song Y."/>
            <person name="Liu S.-J."/>
        </authorList>
    </citation>
    <scope>NUCLEOTIDE SEQUENCE</scope>
    <source>
        <strain evidence="2">DSM 43998</strain>
    </source>
</reference>
<keyword evidence="3" id="KW-1185">Reference proteome</keyword>
<dbReference type="RefSeq" id="WP_066467246.1">
    <property type="nucleotide sequence ID" value="NZ_CBCRUZ010000010.1"/>
</dbReference>
<sequence>MAGTLLSIAFACGVIIAVSHVVNGSFVAPIYDVVANLVSFTCACAASLLLNHLLAATFAAIAIACWLFLAARTYRARRTPRP</sequence>
<name>A0ABX8S8F2_9ACTN</name>
<keyword evidence="1" id="KW-1133">Transmembrane helix</keyword>
<dbReference type="EMBL" id="CP079105">
    <property type="protein sequence ID" value="QXQ14133.1"/>
    <property type="molecule type" value="Genomic_DNA"/>
</dbReference>
<protein>
    <submittedName>
        <fullName evidence="2">Uncharacterized protein</fullName>
    </submittedName>
</protein>
<proteinExistence type="predicted"/>
<feature type="transmembrane region" description="Helical" evidence="1">
    <location>
        <begin position="48"/>
        <end position="71"/>
    </location>
</feature>
<evidence type="ECO:0000313" key="2">
    <source>
        <dbReference type="EMBL" id="QXQ14133.1"/>
    </source>
</evidence>
<keyword evidence="1" id="KW-0472">Membrane</keyword>
<gene>
    <name evidence="2" type="ORF">KV203_01390</name>
</gene>